<keyword evidence="2" id="KW-1133">Transmembrane helix</keyword>
<dbReference type="EMBL" id="HBGZ01005715">
    <property type="protein sequence ID" value="CAD9582661.1"/>
    <property type="molecule type" value="Transcribed_RNA"/>
</dbReference>
<gene>
    <name evidence="3" type="ORF">SMAR0320_LOCUS3976</name>
</gene>
<proteinExistence type="predicted"/>
<reference evidence="3" key="1">
    <citation type="submission" date="2021-01" db="EMBL/GenBank/DDBJ databases">
        <authorList>
            <person name="Corre E."/>
            <person name="Pelletier E."/>
            <person name="Niang G."/>
            <person name="Scheremetjew M."/>
            <person name="Finn R."/>
            <person name="Kale V."/>
            <person name="Holt S."/>
            <person name="Cochrane G."/>
            <person name="Meng A."/>
            <person name="Brown T."/>
            <person name="Cohen L."/>
        </authorList>
    </citation>
    <scope>NUCLEOTIDE SEQUENCE</scope>
    <source>
        <strain evidence="3">SM1012Den-03</strain>
    </source>
</reference>
<dbReference type="InterPro" id="IPR052942">
    <property type="entry name" value="LPS_cholinephosphotransferase"/>
</dbReference>
<dbReference type="PANTHER" id="PTHR43404">
    <property type="entry name" value="LIPOPOLYSACCHARIDE CHOLINEPHOSPHOTRANSFERASE LICD"/>
    <property type="match status" value="1"/>
</dbReference>
<organism evidence="3">
    <name type="scientific">Skeletonema marinoi</name>
    <dbReference type="NCBI Taxonomy" id="267567"/>
    <lineage>
        <taxon>Eukaryota</taxon>
        <taxon>Sar</taxon>
        <taxon>Stramenopiles</taxon>
        <taxon>Ochrophyta</taxon>
        <taxon>Bacillariophyta</taxon>
        <taxon>Coscinodiscophyceae</taxon>
        <taxon>Thalassiosirophycidae</taxon>
        <taxon>Thalassiosirales</taxon>
        <taxon>Skeletonemataceae</taxon>
        <taxon>Skeletonema</taxon>
        <taxon>Skeletonema marinoi-dohrnii complex</taxon>
    </lineage>
</organism>
<keyword evidence="2" id="KW-0812">Transmembrane</keyword>
<keyword evidence="2" id="KW-0472">Membrane</keyword>
<feature type="region of interest" description="Disordered" evidence="1">
    <location>
        <begin position="315"/>
        <end position="337"/>
    </location>
</feature>
<accession>A0A7S2KP78</accession>
<feature type="transmembrane region" description="Helical" evidence="2">
    <location>
        <begin position="12"/>
        <end position="31"/>
    </location>
</feature>
<dbReference type="AlphaFoldDB" id="A0A7S2KP78"/>
<evidence type="ECO:0000256" key="1">
    <source>
        <dbReference type="SAM" id="MobiDB-lite"/>
    </source>
</evidence>
<protein>
    <submittedName>
        <fullName evidence="3">Uncharacterized protein</fullName>
    </submittedName>
</protein>
<name>A0A7S2KP78_9STRA</name>
<evidence type="ECO:0000313" key="3">
    <source>
        <dbReference type="EMBL" id="CAD9582661.1"/>
    </source>
</evidence>
<sequence length="337" mass="38368">MPGRATTMKIFTLIAITAGASVGMLLVAFFSSNNNNNDDASSFLRRHRRRVGLIYDPRTTVIKPPLEQLPKCPLRDLSFFKSEQIGKQYFDAVPKTLDGSGSNCHFFDCNQDINECDNGDPTNYDGQKPPCCTHVLRDMNRIFDEEMCSLGLDYFAAFGSLLGLRRADRFIPWSIDGDIIIHSGEAMNALVMLWDSKRTGLSHHYSGMNRMCVTPDFAGGGLMKWAYSEDRYRKAIDEWDRNWDLGFPYMDLYLGRYVEKGKLLELGAGGHKCLHYYKDVFPTQRKLVYNGEFAMNFPPNPDQLLRTNYGNGWRFPPSEKDKKEHGGQMCPYGPAQK</sequence>
<dbReference type="PANTHER" id="PTHR43404:SF1">
    <property type="entry name" value="MNN4P"/>
    <property type="match status" value="1"/>
</dbReference>
<evidence type="ECO:0000256" key="2">
    <source>
        <dbReference type="SAM" id="Phobius"/>
    </source>
</evidence>
<feature type="compositionally biased region" description="Basic and acidic residues" evidence="1">
    <location>
        <begin position="317"/>
        <end position="326"/>
    </location>
</feature>